<dbReference type="Gramene" id="PNT68545">
    <property type="protein sequence ID" value="PNT68545"/>
    <property type="gene ID" value="BRADI_3g42235v3"/>
</dbReference>
<evidence type="ECO:0000256" key="1">
    <source>
        <dbReference type="SAM" id="Phobius"/>
    </source>
</evidence>
<feature type="transmembrane region" description="Helical" evidence="1">
    <location>
        <begin position="142"/>
        <end position="162"/>
    </location>
</feature>
<sequence length="217" mass="24236">MVREKSRSVCGDGLCHDHVFIGSGHGEVVSIFGSATITDGKLSRDKSLNSLGEMLLSVVARFNVQGHYGGAIFTGLFLCGPSLLALFKISENEVQGEELHLHLHNYHGWQGIRGQGHELPCCDVPICGCKLEDSMHRSILTWWSHLCWFVCVHPVSFVLRCARRYPKMRNQMNIYTTLGVQSSSLFITYDLVASNTVFRTMLGEQMVHETMTSCSCH</sequence>
<keyword evidence="4" id="KW-1185">Reference proteome</keyword>
<dbReference type="Proteomes" id="UP000008810">
    <property type="component" value="Chromosome 3"/>
</dbReference>
<dbReference type="InParanoid" id="A0A2K2D2Q1"/>
<reference evidence="2" key="2">
    <citation type="submission" date="2017-06" db="EMBL/GenBank/DDBJ databases">
        <title>WGS assembly of Brachypodium distachyon.</title>
        <authorList>
            <consortium name="The International Brachypodium Initiative"/>
            <person name="Lucas S."/>
            <person name="Harmon-Smith M."/>
            <person name="Lail K."/>
            <person name="Tice H."/>
            <person name="Grimwood J."/>
            <person name="Bruce D."/>
            <person name="Barry K."/>
            <person name="Shu S."/>
            <person name="Lindquist E."/>
            <person name="Wang M."/>
            <person name="Pitluck S."/>
            <person name="Vogel J.P."/>
            <person name="Garvin D.F."/>
            <person name="Mockler T.C."/>
            <person name="Schmutz J."/>
            <person name="Rokhsar D."/>
            <person name="Bevan M.W."/>
        </authorList>
    </citation>
    <scope>NUCLEOTIDE SEQUENCE</scope>
    <source>
        <strain evidence="2">Bd21</strain>
    </source>
</reference>
<accession>A0A2K2D2Q1</accession>
<keyword evidence="1" id="KW-0472">Membrane</keyword>
<evidence type="ECO:0000313" key="4">
    <source>
        <dbReference type="Proteomes" id="UP000008810"/>
    </source>
</evidence>
<organism evidence="2">
    <name type="scientific">Brachypodium distachyon</name>
    <name type="common">Purple false brome</name>
    <name type="synonym">Trachynia distachya</name>
    <dbReference type="NCBI Taxonomy" id="15368"/>
    <lineage>
        <taxon>Eukaryota</taxon>
        <taxon>Viridiplantae</taxon>
        <taxon>Streptophyta</taxon>
        <taxon>Embryophyta</taxon>
        <taxon>Tracheophyta</taxon>
        <taxon>Spermatophyta</taxon>
        <taxon>Magnoliopsida</taxon>
        <taxon>Liliopsida</taxon>
        <taxon>Poales</taxon>
        <taxon>Poaceae</taxon>
        <taxon>BOP clade</taxon>
        <taxon>Pooideae</taxon>
        <taxon>Stipodae</taxon>
        <taxon>Brachypodieae</taxon>
        <taxon>Brachypodium</taxon>
    </lineage>
</organism>
<dbReference type="EMBL" id="CM000882">
    <property type="protein sequence ID" value="PNT68545.1"/>
    <property type="molecule type" value="Genomic_DNA"/>
</dbReference>
<reference evidence="2 3" key="1">
    <citation type="journal article" date="2010" name="Nature">
        <title>Genome sequencing and analysis of the model grass Brachypodium distachyon.</title>
        <authorList>
            <consortium name="International Brachypodium Initiative"/>
        </authorList>
    </citation>
    <scope>NUCLEOTIDE SEQUENCE [LARGE SCALE GENOMIC DNA]</scope>
    <source>
        <strain evidence="2 3">Bd21</strain>
    </source>
</reference>
<reference evidence="3" key="3">
    <citation type="submission" date="2018-08" db="UniProtKB">
        <authorList>
            <consortium name="EnsemblPlants"/>
        </authorList>
    </citation>
    <scope>IDENTIFICATION</scope>
    <source>
        <strain evidence="3">cv. Bd21</strain>
    </source>
</reference>
<dbReference type="EnsemblPlants" id="PNT68545">
    <property type="protein sequence ID" value="PNT68545"/>
    <property type="gene ID" value="BRADI_3g42235v3"/>
</dbReference>
<proteinExistence type="predicted"/>
<protein>
    <submittedName>
        <fullName evidence="2 3">Uncharacterized protein</fullName>
    </submittedName>
</protein>
<keyword evidence="1" id="KW-0812">Transmembrane</keyword>
<keyword evidence="1" id="KW-1133">Transmembrane helix</keyword>
<gene>
    <name evidence="2" type="ORF">BRADI_3g42235v3</name>
</gene>
<feature type="transmembrane region" description="Helical" evidence="1">
    <location>
        <begin position="68"/>
        <end position="87"/>
    </location>
</feature>
<evidence type="ECO:0000313" key="2">
    <source>
        <dbReference type="EMBL" id="PNT68545.1"/>
    </source>
</evidence>
<name>A0A2K2D2Q1_BRADI</name>
<evidence type="ECO:0000313" key="3">
    <source>
        <dbReference type="EnsemblPlants" id="PNT68545"/>
    </source>
</evidence>
<dbReference type="AlphaFoldDB" id="A0A2K2D2Q1"/>